<evidence type="ECO:0000313" key="3">
    <source>
        <dbReference type="Proteomes" id="UP001562425"/>
    </source>
</evidence>
<dbReference type="Gene3D" id="3.30.70.270">
    <property type="match status" value="1"/>
</dbReference>
<dbReference type="Proteomes" id="UP001562425">
    <property type="component" value="Unassembled WGS sequence"/>
</dbReference>
<feature type="domain" description="Reverse transcriptase" evidence="1">
    <location>
        <begin position="90"/>
        <end position="349"/>
    </location>
</feature>
<dbReference type="Pfam" id="PF00078">
    <property type="entry name" value="RVT_1"/>
    <property type="match status" value="1"/>
</dbReference>
<dbReference type="PROSITE" id="PS50878">
    <property type="entry name" value="RT_POL"/>
    <property type="match status" value="1"/>
</dbReference>
<name>A0ABD1DR94_CULPP</name>
<dbReference type="SUPFAM" id="SSF56672">
    <property type="entry name" value="DNA/RNA polymerases"/>
    <property type="match status" value="1"/>
</dbReference>
<protein>
    <recommendedName>
        <fullName evidence="1">Reverse transcriptase domain-containing protein</fullName>
    </recommendedName>
</protein>
<proteinExistence type="predicted"/>
<dbReference type="AlphaFoldDB" id="A0ABD1DR94"/>
<comment type="caution">
    <text evidence="2">The sequence shown here is derived from an EMBL/GenBank/DDBJ whole genome shotgun (WGS) entry which is preliminary data.</text>
</comment>
<dbReference type="PANTHER" id="PTHR47027:SF20">
    <property type="entry name" value="REVERSE TRANSCRIPTASE-LIKE PROTEIN WITH RNA-DIRECTED DNA POLYMERASE DOMAIN"/>
    <property type="match status" value="1"/>
</dbReference>
<dbReference type="CDD" id="cd01650">
    <property type="entry name" value="RT_nLTR_like"/>
    <property type="match status" value="1"/>
</dbReference>
<dbReference type="GO" id="GO:0071897">
    <property type="term" value="P:DNA biosynthetic process"/>
    <property type="evidence" value="ECO:0007669"/>
    <property type="project" value="UniProtKB-ARBA"/>
</dbReference>
<evidence type="ECO:0000313" key="2">
    <source>
        <dbReference type="EMBL" id="KAL1402280.1"/>
    </source>
</evidence>
<keyword evidence="3" id="KW-1185">Reference proteome</keyword>
<sequence>MKGRNLGRCSISQFKWLESLYEAVTEGQDIPLLPESTPPVSIPAPTVGEIRAIIANFRNSTSPGSDMINVELLKKAPDEFVEKLHELIAVVWNSNVPPADFIDTVQVPIPKKPSPKATTDFRKITLCNVVYKVIATHLLYKLDEVTGELPTYQAAFLANRSVEDHIFTSKRITEEYWNHGISLYALALDIRQAFDSVSHAAVIEALQTLGVPNFLVNRRTPKVSKGKGVKQGCPLSPRLFTLVLHWILLKLKQLHPSVNLEHSVGMKPPFILAYADDLMIITSSLKEMDEIMWSLRSLLEEVGLIIHPEKTELLIRDPYETKDARLEQHIVGGFHLTSKASVRYLGAYLTATVNRPESVKRRCSQGSRVSKAILPFLKKNRVPWDIARRIYRSVVVPTVVFGLNAISLTAGNRRTLRHFERKTVQEWYKACGGVTIASTRSLLLKKTIIKTIVINRVTYWGHISRRMANHLLQAAFNLKIELPKRKCRPCDTWMQTLEKELAVFGKVKEDFVSLLLDKAALKKEVRKIYLLPEASDSEDESDDN</sequence>
<gene>
    <name evidence="2" type="ORF">pipiens_019812</name>
</gene>
<reference evidence="2 3" key="1">
    <citation type="submission" date="2024-05" db="EMBL/GenBank/DDBJ databases">
        <title>Culex pipiens pipiens assembly and annotation.</title>
        <authorList>
            <person name="Alout H."/>
            <person name="Durand T."/>
        </authorList>
    </citation>
    <scope>NUCLEOTIDE SEQUENCE [LARGE SCALE GENOMIC DNA]</scope>
    <source>
        <strain evidence="2">HA-2024</strain>
        <tissue evidence="2">Whole body</tissue>
    </source>
</reference>
<evidence type="ECO:0000259" key="1">
    <source>
        <dbReference type="PROSITE" id="PS50878"/>
    </source>
</evidence>
<dbReference type="InterPro" id="IPR043128">
    <property type="entry name" value="Rev_trsase/Diguanyl_cyclase"/>
</dbReference>
<dbReference type="InterPro" id="IPR000477">
    <property type="entry name" value="RT_dom"/>
</dbReference>
<accession>A0ABD1DR94</accession>
<dbReference type="PANTHER" id="PTHR47027">
    <property type="entry name" value="REVERSE TRANSCRIPTASE DOMAIN-CONTAINING PROTEIN"/>
    <property type="match status" value="1"/>
</dbReference>
<organism evidence="2 3">
    <name type="scientific">Culex pipiens pipiens</name>
    <name type="common">Northern house mosquito</name>
    <dbReference type="NCBI Taxonomy" id="38569"/>
    <lineage>
        <taxon>Eukaryota</taxon>
        <taxon>Metazoa</taxon>
        <taxon>Ecdysozoa</taxon>
        <taxon>Arthropoda</taxon>
        <taxon>Hexapoda</taxon>
        <taxon>Insecta</taxon>
        <taxon>Pterygota</taxon>
        <taxon>Neoptera</taxon>
        <taxon>Endopterygota</taxon>
        <taxon>Diptera</taxon>
        <taxon>Nematocera</taxon>
        <taxon>Culicoidea</taxon>
        <taxon>Culicidae</taxon>
        <taxon>Culicinae</taxon>
        <taxon>Culicini</taxon>
        <taxon>Culex</taxon>
        <taxon>Culex</taxon>
    </lineage>
</organism>
<dbReference type="InterPro" id="IPR043502">
    <property type="entry name" value="DNA/RNA_pol_sf"/>
</dbReference>
<dbReference type="EMBL" id="JBEHCU010003239">
    <property type="protein sequence ID" value="KAL1402280.1"/>
    <property type="molecule type" value="Genomic_DNA"/>
</dbReference>